<dbReference type="RefSeq" id="WP_104354314.1">
    <property type="nucleotide sequence ID" value="NZ_CP028130.1"/>
</dbReference>
<dbReference type="KEGG" id="ria:C7V51_07360"/>
<accession>A0AAD1AEY8</accession>
<proteinExistence type="predicted"/>
<gene>
    <name evidence="1" type="ORF">C7V51_07360</name>
</gene>
<organism evidence="1 2">
    <name type="scientific">Rathayibacter iranicus</name>
    <dbReference type="NCBI Taxonomy" id="59737"/>
    <lineage>
        <taxon>Bacteria</taxon>
        <taxon>Bacillati</taxon>
        <taxon>Actinomycetota</taxon>
        <taxon>Actinomycetes</taxon>
        <taxon>Micrococcales</taxon>
        <taxon>Microbacteriaceae</taxon>
        <taxon>Rathayibacter</taxon>
    </lineage>
</organism>
<name>A0AAD1AEY8_9MICO</name>
<dbReference type="Pfam" id="PF12686">
    <property type="entry name" value="DUF3800"/>
    <property type="match status" value="1"/>
</dbReference>
<dbReference type="Proteomes" id="UP000283946">
    <property type="component" value="Chromosome"/>
</dbReference>
<dbReference type="EMBL" id="CP028130">
    <property type="protein sequence ID" value="AZZ55715.1"/>
    <property type="molecule type" value="Genomic_DNA"/>
</dbReference>
<dbReference type="AlphaFoldDB" id="A0AAD1AEY8"/>
<evidence type="ECO:0000313" key="2">
    <source>
        <dbReference type="Proteomes" id="UP000283946"/>
    </source>
</evidence>
<evidence type="ECO:0008006" key="3">
    <source>
        <dbReference type="Google" id="ProtNLM"/>
    </source>
</evidence>
<protein>
    <recommendedName>
        <fullName evidence="3">DUF3800 domain-containing protein</fullName>
    </recommendedName>
</protein>
<sequence length="222" mass="24655">MGNVYIYADETGNLDYGTKPGASPYFGFGTAVFRSEHPEALWGGLSLRASLAAGQNGRPGVALPKGFHAVQDTWATKTAMFTAIKEQQPRFDSTFLMKANAYERVRTLGEMHLCKMAWFLHFRHLARQVSKSGDTLVVVVATLGTKARQREADAALRDVCSQVDRQFVLCVWDASTSWGLQVADYGLWATQRSVEGRSGTWYQDFIEPSCSPPFFPWGKATK</sequence>
<dbReference type="InterPro" id="IPR024524">
    <property type="entry name" value="DUF3800"/>
</dbReference>
<evidence type="ECO:0000313" key="1">
    <source>
        <dbReference type="EMBL" id="AZZ55715.1"/>
    </source>
</evidence>
<reference evidence="1 2" key="1">
    <citation type="submission" date="2018-03" db="EMBL/GenBank/DDBJ databases">
        <title>Bacteriophage NCPPB3778 and a type I-E CRISPR drive the evolution of the US Biological Select Agent, Rathayibacter toxicus.</title>
        <authorList>
            <person name="Davis E.W.II."/>
            <person name="Tabima J.F."/>
            <person name="Weisberg A.J."/>
            <person name="Dantas Lopes L."/>
            <person name="Wiseman M.S."/>
            <person name="Wiseman M.S."/>
            <person name="Pupko T."/>
            <person name="Belcher M.S."/>
            <person name="Sechler A.J."/>
            <person name="Tancos M.A."/>
            <person name="Schroeder B.K."/>
            <person name="Murray T.D."/>
            <person name="Luster D.G."/>
            <person name="Schneider W.L."/>
            <person name="Rogers E."/>
            <person name="Andreote F.D."/>
            <person name="Grunwald N.J."/>
            <person name="Putnam M.L."/>
            <person name="Chang J.H."/>
        </authorList>
    </citation>
    <scope>NUCLEOTIDE SEQUENCE [LARGE SCALE GENOMIC DNA]</scope>
    <source>
        <strain evidence="1 2">NCCPB 2253</strain>
    </source>
</reference>